<feature type="compositionally biased region" description="Low complexity" evidence="7">
    <location>
        <begin position="48"/>
        <end position="68"/>
    </location>
</feature>
<dbReference type="GO" id="GO:0000122">
    <property type="term" value="P:negative regulation of transcription by RNA polymerase II"/>
    <property type="evidence" value="ECO:0007669"/>
    <property type="project" value="TreeGrafter"/>
</dbReference>
<evidence type="ECO:0000313" key="10">
    <source>
        <dbReference type="Proteomes" id="UP000070444"/>
    </source>
</evidence>
<sequence length="283" mass="31196">MPLANKNKKCSNCGTDHTPLWRRTTQGATVCNACGLYLRSKKAPRPTSDILSSDLGSSDFSESGDSSDYTANTKLSGDKSNLICNNCNTTKTPLWRRLEGKLICNACGLYHKLHGVHRPTSLVKSVVLTRKRYSPHSVAPMSPPMESKKSFPRLKVCRNRNPTIVSIPIISEKESKHVESKKSYDLPLSPRESSCDIEDPWAELRLSVHSALADVSTPARACATPEPEQESATHNTAHLTQYLKQLQSVLSQSQKLIQDIDVRIANYESPATGSINSLLNSSY</sequence>
<evidence type="ECO:0000256" key="3">
    <source>
        <dbReference type="ARBA" id="ARBA00022771"/>
    </source>
</evidence>
<dbReference type="EMBL" id="KQ964424">
    <property type="protein sequence ID" value="KXN74407.1"/>
    <property type="molecule type" value="Genomic_DNA"/>
</dbReference>
<dbReference type="GO" id="GO:0000978">
    <property type="term" value="F:RNA polymerase II cis-regulatory region sequence-specific DNA binding"/>
    <property type="evidence" value="ECO:0007669"/>
    <property type="project" value="TreeGrafter"/>
</dbReference>
<dbReference type="SMART" id="SM00401">
    <property type="entry name" value="ZnF_GATA"/>
    <property type="match status" value="2"/>
</dbReference>
<dbReference type="Gene3D" id="3.30.50.10">
    <property type="entry name" value="Erythroid Transcription Factor GATA-1, subunit A"/>
    <property type="match status" value="2"/>
</dbReference>
<keyword evidence="9" id="KW-0238">DNA-binding</keyword>
<evidence type="ECO:0000256" key="4">
    <source>
        <dbReference type="ARBA" id="ARBA00022833"/>
    </source>
</evidence>
<protein>
    <submittedName>
        <fullName evidence="9">Glucocorticoid receptor-like (DNA-binding domain)</fullName>
    </submittedName>
</protein>
<feature type="region of interest" description="Disordered" evidence="7">
    <location>
        <begin position="44"/>
        <end position="72"/>
    </location>
</feature>
<dbReference type="PANTHER" id="PTHR10071:SF281">
    <property type="entry name" value="BOX A-BINDING FACTOR-RELATED"/>
    <property type="match status" value="1"/>
</dbReference>
<dbReference type="PANTHER" id="PTHR10071">
    <property type="entry name" value="TRANSCRIPTION FACTOR GATA FAMILY MEMBER"/>
    <property type="match status" value="1"/>
</dbReference>
<proteinExistence type="predicted"/>
<dbReference type="STRING" id="796925.A0A137PHC8"/>
<dbReference type="Pfam" id="PF00320">
    <property type="entry name" value="GATA"/>
    <property type="match status" value="2"/>
</dbReference>
<accession>A0A137PHC8</accession>
<dbReference type="InterPro" id="IPR013088">
    <property type="entry name" value="Znf_NHR/GATA"/>
</dbReference>
<evidence type="ECO:0000256" key="7">
    <source>
        <dbReference type="SAM" id="MobiDB-lite"/>
    </source>
</evidence>
<evidence type="ECO:0000256" key="6">
    <source>
        <dbReference type="PROSITE-ProRule" id="PRU00094"/>
    </source>
</evidence>
<comment type="subcellular location">
    <subcellularLocation>
        <location evidence="1">Nucleus</location>
    </subcellularLocation>
</comment>
<evidence type="ECO:0000256" key="5">
    <source>
        <dbReference type="ARBA" id="ARBA00023242"/>
    </source>
</evidence>
<keyword evidence="4" id="KW-0862">Zinc</keyword>
<evidence type="ECO:0000256" key="2">
    <source>
        <dbReference type="ARBA" id="ARBA00022723"/>
    </source>
</evidence>
<keyword evidence="3 6" id="KW-0863">Zinc-finger</keyword>
<dbReference type="InterPro" id="IPR000679">
    <property type="entry name" value="Znf_GATA"/>
</dbReference>
<evidence type="ECO:0000313" key="9">
    <source>
        <dbReference type="EMBL" id="KXN74407.1"/>
    </source>
</evidence>
<dbReference type="GO" id="GO:0008270">
    <property type="term" value="F:zinc ion binding"/>
    <property type="evidence" value="ECO:0007669"/>
    <property type="project" value="UniProtKB-KW"/>
</dbReference>
<keyword evidence="2" id="KW-0479">Metal-binding</keyword>
<keyword evidence="9" id="KW-0675">Receptor</keyword>
<dbReference type="PRINTS" id="PR00619">
    <property type="entry name" value="GATAZNFINGER"/>
</dbReference>
<reference evidence="9 10" key="1">
    <citation type="journal article" date="2015" name="Genome Biol. Evol.">
        <title>Phylogenomic analyses indicate that early fungi evolved digesting cell walls of algal ancestors of land plants.</title>
        <authorList>
            <person name="Chang Y."/>
            <person name="Wang S."/>
            <person name="Sekimoto S."/>
            <person name="Aerts A.L."/>
            <person name="Choi C."/>
            <person name="Clum A."/>
            <person name="LaButti K.M."/>
            <person name="Lindquist E.A."/>
            <person name="Yee Ngan C."/>
            <person name="Ohm R.A."/>
            <person name="Salamov A.A."/>
            <person name="Grigoriev I.V."/>
            <person name="Spatafora J.W."/>
            <person name="Berbee M.L."/>
        </authorList>
    </citation>
    <scope>NUCLEOTIDE SEQUENCE [LARGE SCALE GENOMIC DNA]</scope>
    <source>
        <strain evidence="9 10">NRRL 28638</strain>
    </source>
</reference>
<dbReference type="SUPFAM" id="SSF57716">
    <property type="entry name" value="Glucocorticoid receptor-like (DNA-binding domain)"/>
    <property type="match status" value="2"/>
</dbReference>
<evidence type="ECO:0000256" key="1">
    <source>
        <dbReference type="ARBA" id="ARBA00004123"/>
    </source>
</evidence>
<dbReference type="CDD" id="cd00202">
    <property type="entry name" value="ZnF_GATA"/>
    <property type="match status" value="2"/>
</dbReference>
<evidence type="ECO:0000259" key="8">
    <source>
        <dbReference type="PROSITE" id="PS50114"/>
    </source>
</evidence>
<keyword evidence="10" id="KW-1185">Reference proteome</keyword>
<feature type="domain" description="GATA-type" evidence="8">
    <location>
        <begin position="4"/>
        <end position="48"/>
    </location>
</feature>
<dbReference type="PROSITE" id="PS00344">
    <property type="entry name" value="GATA_ZN_FINGER_1"/>
    <property type="match status" value="1"/>
</dbReference>
<organism evidence="9 10">
    <name type="scientific">Conidiobolus coronatus (strain ATCC 28846 / CBS 209.66 / NRRL 28638)</name>
    <name type="common">Delacroixia coronata</name>
    <dbReference type="NCBI Taxonomy" id="796925"/>
    <lineage>
        <taxon>Eukaryota</taxon>
        <taxon>Fungi</taxon>
        <taxon>Fungi incertae sedis</taxon>
        <taxon>Zoopagomycota</taxon>
        <taxon>Entomophthoromycotina</taxon>
        <taxon>Entomophthoromycetes</taxon>
        <taxon>Entomophthorales</taxon>
        <taxon>Ancylistaceae</taxon>
        <taxon>Conidiobolus</taxon>
    </lineage>
</organism>
<dbReference type="InterPro" id="IPR039355">
    <property type="entry name" value="Transcription_factor_GATA"/>
</dbReference>
<name>A0A137PHC8_CONC2</name>
<dbReference type="PROSITE" id="PS50114">
    <property type="entry name" value="GATA_ZN_FINGER_2"/>
    <property type="match status" value="2"/>
</dbReference>
<dbReference type="GO" id="GO:0005634">
    <property type="term" value="C:nucleus"/>
    <property type="evidence" value="ECO:0007669"/>
    <property type="project" value="UniProtKB-SubCell"/>
</dbReference>
<gene>
    <name evidence="9" type="ORF">CONCODRAFT_76912</name>
</gene>
<keyword evidence="5" id="KW-0539">Nucleus</keyword>
<dbReference type="OrthoDB" id="515401at2759"/>
<feature type="domain" description="GATA-type" evidence="8">
    <location>
        <begin position="78"/>
        <end position="130"/>
    </location>
</feature>
<dbReference type="Proteomes" id="UP000070444">
    <property type="component" value="Unassembled WGS sequence"/>
</dbReference>
<dbReference type="GO" id="GO:0000981">
    <property type="term" value="F:DNA-binding transcription factor activity, RNA polymerase II-specific"/>
    <property type="evidence" value="ECO:0007669"/>
    <property type="project" value="TreeGrafter"/>
</dbReference>
<dbReference type="GO" id="GO:0045944">
    <property type="term" value="P:positive regulation of transcription by RNA polymerase II"/>
    <property type="evidence" value="ECO:0007669"/>
    <property type="project" value="TreeGrafter"/>
</dbReference>
<dbReference type="AlphaFoldDB" id="A0A137PHC8"/>